<dbReference type="Gene3D" id="2.60.120.10">
    <property type="entry name" value="Jelly Rolls"/>
    <property type="match status" value="1"/>
</dbReference>
<dbReference type="Proteomes" id="UP000294545">
    <property type="component" value="Unassembled WGS sequence"/>
</dbReference>
<evidence type="ECO:0000313" key="5">
    <source>
        <dbReference type="EMBL" id="TCK98121.1"/>
    </source>
</evidence>
<evidence type="ECO:0000256" key="3">
    <source>
        <dbReference type="ARBA" id="ARBA00023163"/>
    </source>
</evidence>
<dbReference type="InterPro" id="IPR037923">
    <property type="entry name" value="HTH-like"/>
</dbReference>
<reference evidence="5 6" key="1">
    <citation type="submission" date="2019-03" db="EMBL/GenBank/DDBJ databases">
        <title>Genomic Encyclopedia of Type Strains, Phase IV (KMG-IV): sequencing the most valuable type-strain genomes for metagenomic binning, comparative biology and taxonomic classification.</title>
        <authorList>
            <person name="Goeker M."/>
        </authorList>
    </citation>
    <scope>NUCLEOTIDE SEQUENCE [LARGE SCALE GENOMIC DNA]</scope>
    <source>
        <strain evidence="5 6">DSM 24176</strain>
    </source>
</reference>
<dbReference type="EMBL" id="SMGQ01000011">
    <property type="protein sequence ID" value="TCK98121.1"/>
    <property type="molecule type" value="Genomic_DNA"/>
</dbReference>
<keyword evidence="2 5" id="KW-0238">DNA-binding</keyword>
<organism evidence="5 6">
    <name type="scientific">Natranaerovirga hydrolytica</name>
    <dbReference type="NCBI Taxonomy" id="680378"/>
    <lineage>
        <taxon>Bacteria</taxon>
        <taxon>Bacillati</taxon>
        <taxon>Bacillota</taxon>
        <taxon>Clostridia</taxon>
        <taxon>Lachnospirales</taxon>
        <taxon>Natranaerovirgaceae</taxon>
        <taxon>Natranaerovirga</taxon>
    </lineage>
</organism>
<dbReference type="AlphaFoldDB" id="A0A4V2Q1L6"/>
<evidence type="ECO:0000256" key="2">
    <source>
        <dbReference type="ARBA" id="ARBA00023125"/>
    </source>
</evidence>
<keyword evidence="3" id="KW-0804">Transcription</keyword>
<dbReference type="OrthoDB" id="9782911at2"/>
<dbReference type="RefSeq" id="WP_132280128.1">
    <property type="nucleotide sequence ID" value="NZ_SMGQ01000011.1"/>
</dbReference>
<sequence length="281" mass="33526">MADNRFHYNNEDDPYFISYKKTYGTNMNAHHYHNSYEVYYLKTGERNLFIKDRVIELKTGDFLIIKPNILHMTRNGKLPEYERIILNYRDDFIDKDKKYQQDLSNLFQQDYMVIHLPLQDRILIEDILNHMILEVDSQLHGYETQIKSLILHLLVTISRSAENNNIKEMNHINSTHEKISDVVKYINQHYYQVITLERLSNCFFISPYYLSRTFKEVTGLNIIEYLNTIRIKEAKRLLRETNYKISLIAEKVGFGSLSNFGRVFKEGTGHSPRYYRTNKNS</sequence>
<comment type="caution">
    <text evidence="5">The sequence shown here is derived from an EMBL/GenBank/DDBJ whole genome shotgun (WGS) entry which is preliminary data.</text>
</comment>
<dbReference type="InterPro" id="IPR018060">
    <property type="entry name" value="HTH_AraC"/>
</dbReference>
<evidence type="ECO:0000259" key="4">
    <source>
        <dbReference type="PROSITE" id="PS01124"/>
    </source>
</evidence>
<dbReference type="Pfam" id="PF12833">
    <property type="entry name" value="HTH_18"/>
    <property type="match status" value="1"/>
</dbReference>
<dbReference type="GO" id="GO:0003700">
    <property type="term" value="F:DNA-binding transcription factor activity"/>
    <property type="evidence" value="ECO:0007669"/>
    <property type="project" value="InterPro"/>
</dbReference>
<dbReference type="InterPro" id="IPR014710">
    <property type="entry name" value="RmlC-like_jellyroll"/>
</dbReference>
<proteinExistence type="predicted"/>
<dbReference type="InterPro" id="IPR003313">
    <property type="entry name" value="AraC-bd"/>
</dbReference>
<evidence type="ECO:0000313" key="6">
    <source>
        <dbReference type="Proteomes" id="UP000294545"/>
    </source>
</evidence>
<dbReference type="SUPFAM" id="SSF51215">
    <property type="entry name" value="Regulatory protein AraC"/>
    <property type="match status" value="1"/>
</dbReference>
<dbReference type="GO" id="GO:0043565">
    <property type="term" value="F:sequence-specific DNA binding"/>
    <property type="evidence" value="ECO:0007669"/>
    <property type="project" value="InterPro"/>
</dbReference>
<evidence type="ECO:0000256" key="1">
    <source>
        <dbReference type="ARBA" id="ARBA00023015"/>
    </source>
</evidence>
<protein>
    <submittedName>
        <fullName evidence="5">AraC-like DNA-binding protein</fullName>
    </submittedName>
</protein>
<dbReference type="SMART" id="SM00342">
    <property type="entry name" value="HTH_ARAC"/>
    <property type="match status" value="1"/>
</dbReference>
<dbReference type="PROSITE" id="PS01124">
    <property type="entry name" value="HTH_ARAC_FAMILY_2"/>
    <property type="match status" value="1"/>
</dbReference>
<keyword evidence="1" id="KW-0805">Transcription regulation</keyword>
<accession>A0A4V2Q1L6</accession>
<feature type="domain" description="HTH araC/xylS-type" evidence="4">
    <location>
        <begin position="180"/>
        <end position="278"/>
    </location>
</feature>
<dbReference type="Gene3D" id="1.10.10.60">
    <property type="entry name" value="Homeodomain-like"/>
    <property type="match status" value="2"/>
</dbReference>
<dbReference type="PANTHER" id="PTHR43280">
    <property type="entry name" value="ARAC-FAMILY TRANSCRIPTIONAL REGULATOR"/>
    <property type="match status" value="1"/>
</dbReference>
<dbReference type="PANTHER" id="PTHR43280:SF28">
    <property type="entry name" value="HTH-TYPE TRANSCRIPTIONAL ACTIVATOR RHAS"/>
    <property type="match status" value="1"/>
</dbReference>
<dbReference type="InterPro" id="IPR009057">
    <property type="entry name" value="Homeodomain-like_sf"/>
</dbReference>
<keyword evidence="6" id="KW-1185">Reference proteome</keyword>
<gene>
    <name evidence="5" type="ORF">EDC19_0539</name>
</gene>
<dbReference type="SUPFAM" id="SSF46689">
    <property type="entry name" value="Homeodomain-like"/>
    <property type="match status" value="2"/>
</dbReference>
<dbReference type="Pfam" id="PF02311">
    <property type="entry name" value="AraC_binding"/>
    <property type="match status" value="1"/>
</dbReference>
<name>A0A4V2Q1L6_9FIRM</name>